<dbReference type="Proteomes" id="UP000824035">
    <property type="component" value="Unassembled WGS sequence"/>
</dbReference>
<accession>A0A9D2E6V1</accession>
<sequence length="204" mass="23164">MTQSQTAWPARYYEEFDAEKRRWMLEEAIAIGEGDAAENEMRRRLWDARYVRPRKNAPLADRYVALWLGLDRWRKLGLAPRQVRAAEKELRETAALLLPEATRTDPGRTLLHCELVHAVRLYLKTCTESSYGTTLMGLMRMKNEQLIEKAAAETAEVTVLVPRWAGVEEAFAPLAPAAREAFTLVFPDGGEALERAFARCAQGK</sequence>
<evidence type="ECO:0000313" key="2">
    <source>
        <dbReference type="Proteomes" id="UP000824035"/>
    </source>
</evidence>
<dbReference type="InterPro" id="IPR046683">
    <property type="entry name" value="DUF6553"/>
</dbReference>
<evidence type="ECO:0000313" key="1">
    <source>
        <dbReference type="EMBL" id="HIZ31855.1"/>
    </source>
</evidence>
<name>A0A9D2E6V1_9FIRM</name>
<reference evidence="1" key="2">
    <citation type="submission" date="2021-04" db="EMBL/GenBank/DDBJ databases">
        <authorList>
            <person name="Gilroy R."/>
        </authorList>
    </citation>
    <scope>NUCLEOTIDE SEQUENCE</scope>
    <source>
        <strain evidence="1">ChiGjej4B4-18154</strain>
    </source>
</reference>
<proteinExistence type="predicted"/>
<protein>
    <submittedName>
        <fullName evidence="1">Uncharacterized protein</fullName>
    </submittedName>
</protein>
<organism evidence="1 2">
    <name type="scientific">Candidatus Allofournierella merdipullorum</name>
    <dbReference type="NCBI Taxonomy" id="2838595"/>
    <lineage>
        <taxon>Bacteria</taxon>
        <taxon>Bacillati</taxon>
        <taxon>Bacillota</taxon>
        <taxon>Clostridia</taxon>
        <taxon>Eubacteriales</taxon>
        <taxon>Oscillospiraceae</taxon>
        <taxon>Allofournierella</taxon>
    </lineage>
</organism>
<reference evidence="1" key="1">
    <citation type="journal article" date="2021" name="PeerJ">
        <title>Extensive microbial diversity within the chicken gut microbiome revealed by metagenomics and culture.</title>
        <authorList>
            <person name="Gilroy R."/>
            <person name="Ravi A."/>
            <person name="Getino M."/>
            <person name="Pursley I."/>
            <person name="Horton D.L."/>
            <person name="Alikhan N.F."/>
            <person name="Baker D."/>
            <person name="Gharbi K."/>
            <person name="Hall N."/>
            <person name="Watson M."/>
            <person name="Adriaenssens E.M."/>
            <person name="Foster-Nyarko E."/>
            <person name="Jarju S."/>
            <person name="Secka A."/>
            <person name="Antonio M."/>
            <person name="Oren A."/>
            <person name="Chaudhuri R.R."/>
            <person name="La Ragione R."/>
            <person name="Hildebrand F."/>
            <person name="Pallen M.J."/>
        </authorList>
    </citation>
    <scope>NUCLEOTIDE SEQUENCE</scope>
    <source>
        <strain evidence="1">ChiGjej4B4-18154</strain>
    </source>
</reference>
<gene>
    <name evidence="1" type="ORF">H9813_11580</name>
</gene>
<dbReference type="EMBL" id="DXBV01000118">
    <property type="protein sequence ID" value="HIZ31855.1"/>
    <property type="molecule type" value="Genomic_DNA"/>
</dbReference>
<comment type="caution">
    <text evidence="1">The sequence shown here is derived from an EMBL/GenBank/DDBJ whole genome shotgun (WGS) entry which is preliminary data.</text>
</comment>
<dbReference type="AlphaFoldDB" id="A0A9D2E6V1"/>
<dbReference type="Pfam" id="PF20190">
    <property type="entry name" value="DUF6553"/>
    <property type="match status" value="1"/>
</dbReference>